<evidence type="ECO:0008006" key="3">
    <source>
        <dbReference type="Google" id="ProtNLM"/>
    </source>
</evidence>
<accession>A0ABQ4ADS5</accession>
<dbReference type="InterPro" id="IPR011990">
    <property type="entry name" value="TPR-like_helical_dom_sf"/>
</dbReference>
<evidence type="ECO:0000313" key="1">
    <source>
        <dbReference type="EMBL" id="GIE39141.1"/>
    </source>
</evidence>
<dbReference type="Proteomes" id="UP000631312">
    <property type="component" value="Unassembled WGS sequence"/>
</dbReference>
<dbReference type="Gene3D" id="1.25.40.10">
    <property type="entry name" value="Tetratricopeptide repeat domain"/>
    <property type="match status" value="1"/>
</dbReference>
<dbReference type="SUPFAM" id="SSF48452">
    <property type="entry name" value="TPR-like"/>
    <property type="match status" value="1"/>
</dbReference>
<organism evidence="1 2">
    <name type="scientific">Actinoplanes lobatus</name>
    <dbReference type="NCBI Taxonomy" id="113568"/>
    <lineage>
        <taxon>Bacteria</taxon>
        <taxon>Bacillati</taxon>
        <taxon>Actinomycetota</taxon>
        <taxon>Actinomycetes</taxon>
        <taxon>Micromonosporales</taxon>
        <taxon>Micromonosporaceae</taxon>
        <taxon>Actinoplanes</taxon>
    </lineage>
</organism>
<name>A0ABQ4ADS5_9ACTN</name>
<proteinExistence type="predicted"/>
<keyword evidence="2" id="KW-1185">Reference proteome</keyword>
<evidence type="ECO:0000313" key="2">
    <source>
        <dbReference type="Proteomes" id="UP000631312"/>
    </source>
</evidence>
<sequence length="670" mass="71714">MYFRSIRESPRERGNLADSARALLGAALTGAHVAPTGLGRKVEMSVSLAVLWDRYLAYADRQDAEPVLDAQTRRDVKELLDAPMSVAEIFTVASVCWLRLQLLPPDRRQWDVTVALSAFASLAENDGDLVPRELVAWLNEMDGPHAVELDRLRALPPSADATPLQHAMIGEILLHDAVHDADQAALVRSAKHLTDAAMGVSPGHPAASAVHANAALAYATLYERYGAAGDGDAALGAARLAVEAAVTGEDQFIGRLRLGLVQQLRYDRTGHPADLAEAVEANLLALRAVPEGHPARGGLLSNLSVMTRLWFELDGQRDRLDQAISFGRAGAREAVGTADEPGALSNCGLALRLAFNVTQADEYLEEAIDRFRRVLEIAPLSTNLAGWTSNLCTSLIVRFQRHNEQADIEEAVSTARRALEASRPGHLHHAAILANLAGALASAGEDALDEAITISRKAIEAAADDSGHLVHTTSQLGTLVLRRFERCGHRADIEEAVAALSATLHQGVPHDLRVQVMDRLAQAHIHRFPVTGDPAELSTAAELWSGVAEDLAAPTRQRLAAARGWANIAYLAGQPTAVAYTLAVDLLPRLAWRGLTREQREYQLEAGAGLAGEAAAALLPGDPGEALRRAEAGRAVLWSQTLETRTDLAALRARSPEVADRVAALMAALG</sequence>
<gene>
    <name evidence="1" type="ORF">Alo02nite_20390</name>
</gene>
<dbReference type="EMBL" id="BOMP01000031">
    <property type="protein sequence ID" value="GIE39141.1"/>
    <property type="molecule type" value="Genomic_DNA"/>
</dbReference>
<protein>
    <recommendedName>
        <fullName evidence="3">Tetratricopeptide repeat protein</fullName>
    </recommendedName>
</protein>
<reference evidence="1 2" key="1">
    <citation type="submission" date="2021-01" db="EMBL/GenBank/DDBJ databases">
        <title>Whole genome shotgun sequence of Actinoplanes lobatus NBRC 12513.</title>
        <authorList>
            <person name="Komaki H."/>
            <person name="Tamura T."/>
        </authorList>
    </citation>
    <scope>NUCLEOTIDE SEQUENCE [LARGE SCALE GENOMIC DNA]</scope>
    <source>
        <strain evidence="1 2">NBRC 12513</strain>
    </source>
</reference>
<comment type="caution">
    <text evidence="1">The sequence shown here is derived from an EMBL/GenBank/DDBJ whole genome shotgun (WGS) entry which is preliminary data.</text>
</comment>